<name>A0A9P3GTG1_9APHY</name>
<comment type="caution">
    <text evidence="2">The sequence shown here is derived from an EMBL/GenBank/DDBJ whole genome shotgun (WGS) entry which is preliminary data.</text>
</comment>
<protein>
    <submittedName>
        <fullName evidence="2">Uncharacterized protein</fullName>
    </submittedName>
</protein>
<evidence type="ECO:0000256" key="1">
    <source>
        <dbReference type="SAM" id="MobiDB-lite"/>
    </source>
</evidence>
<dbReference type="Proteomes" id="UP000703269">
    <property type="component" value="Unassembled WGS sequence"/>
</dbReference>
<keyword evidence="3" id="KW-1185">Reference proteome</keyword>
<sequence>MAPSTPTRRRRDRASSAVRQSVPPPDWLVRSLVRCAAPDADCGLTGSPSVPPLVSSNPASAPLRTSTLSAGDAARVQGSRRCVPVSLFVASHAAWHGCADVLRSQPRAARPLSLSSSCLLSRAALTSPSPVPGTASRGPCVSTPCAVGGHRVALVVDPVHALPWQPPSRR</sequence>
<gene>
    <name evidence="2" type="ORF">PsYK624_170880</name>
</gene>
<feature type="region of interest" description="Disordered" evidence="1">
    <location>
        <begin position="1"/>
        <end position="22"/>
    </location>
</feature>
<evidence type="ECO:0000313" key="2">
    <source>
        <dbReference type="EMBL" id="GJF00787.1"/>
    </source>
</evidence>
<accession>A0A9P3GTG1</accession>
<proteinExistence type="predicted"/>
<evidence type="ECO:0000313" key="3">
    <source>
        <dbReference type="Proteomes" id="UP000703269"/>
    </source>
</evidence>
<dbReference type="EMBL" id="BPQB01000201">
    <property type="protein sequence ID" value="GJF00787.1"/>
    <property type="molecule type" value="Genomic_DNA"/>
</dbReference>
<dbReference type="AlphaFoldDB" id="A0A9P3GTG1"/>
<reference evidence="2 3" key="1">
    <citation type="submission" date="2021-08" db="EMBL/GenBank/DDBJ databases">
        <title>Draft Genome Sequence of Phanerochaete sordida strain YK-624.</title>
        <authorList>
            <person name="Mori T."/>
            <person name="Dohra H."/>
            <person name="Suzuki T."/>
            <person name="Kawagishi H."/>
            <person name="Hirai H."/>
        </authorList>
    </citation>
    <scope>NUCLEOTIDE SEQUENCE [LARGE SCALE GENOMIC DNA]</scope>
    <source>
        <strain evidence="2 3">YK-624</strain>
    </source>
</reference>
<organism evidence="2 3">
    <name type="scientific">Phanerochaete sordida</name>
    <dbReference type="NCBI Taxonomy" id="48140"/>
    <lineage>
        <taxon>Eukaryota</taxon>
        <taxon>Fungi</taxon>
        <taxon>Dikarya</taxon>
        <taxon>Basidiomycota</taxon>
        <taxon>Agaricomycotina</taxon>
        <taxon>Agaricomycetes</taxon>
        <taxon>Polyporales</taxon>
        <taxon>Phanerochaetaceae</taxon>
        <taxon>Phanerochaete</taxon>
    </lineage>
</organism>